<keyword evidence="9" id="KW-1185">Reference proteome</keyword>
<dbReference type="InterPro" id="IPR007110">
    <property type="entry name" value="Ig-like_dom"/>
</dbReference>
<sequence length="2026" mass="234809">MFLRLRPNHFGSLLANFARTIFFFITTINWSNRFSSIIGKIIATSLSLFQLSFSSEWKSVKNFKIRFKFSTICSKNYHSHYRFRDHSLPRCKLSLKLITVLMISTVIAQINSNHHRFNLNNRDRYDDSVQNVENVAFEIGDDDDDEDGQERFARQQHQSSSRLQDVHIDGDDEDDDQTAYPTIRALLGKNVGLPCNISQSKEGNSIKLILWYKNSLLGSPIYSFDARDSDAIQMAKHFHSDSIKNRSHFDLNPKTRTAMLLLDRLEENDDGHYICRVDYRWTRTTISNVRLEVIVQPTLVRLVERYDWFGFYHSSSLSSPESQSSSSNNEINRSEKFKQFQHIFYFETNESFRNDSSATTKRLMDSSSRTILKNIVIIRPPEFSVLTLGCDSFEGKPLPIIKWYRFETKLSGTNFTARNLRLLWERNSITNTENSNLDHRNNLKLIDDSYYVMMPTTKSTTKITNNTLAMTSRSSSEIESNDPKRSLSEKFSRIVSFAKSNHTEKKNEWFDSIDDQLSKWNHLDHHHLDNDLDQQQRQQYRNRNQKLSHNAHWNNLDSFRMAGDNRTIVRNELFVGTITIAKHHGQMFLCKISNSNLTKSMDLIVRIEVVAGPKSIQIQQKIPNTFIINNDNDVEQHQHLDHRQQQSLDALNENDEYENIIDVEENDYFDPVIVDDDNDDGDIGGDDLHRSDYFRANYSLNQDSMNINRIQNKDHEQLESYRRNRNQKPNHFEHLRKRQRQSSIALQMVRIRSGFEIEFVCQTNGSKPNARIFWYLKDYHTDTLRNITNLSTLNHNGLNTFSHLRLVPKFTDNKANLICQAYNPIPHRIGIDHRHHHHHQHLQQYHYLFEEFNYSNERFESEERNLITSSTKNKSTKSPTSTITTLSTIATIETNKSFNGINGTRTNGGLDSIRNNRLISRMKDENWNYVFKTNEMIVTLDENEIENDLRDHLEHFHRQQHHQHPHLHHHHQHHHSYDDLKQQNRRTKQRQHHHQTNTKLNQNYLFSYQNELLEGEQFGFNPAQFSFPHHQKSFLPTSSSLTYQRITSVILDVNYKPIVTIEIVSGKQLFEEKTFSHQQQQQPKPIPSSQNIRTPKANPQSIDLVYRFVEMDEIILNCSINSNPEPSRIEWFGNSKLLETNLPKGIIITNKNRTLIISSSTRHFSGDYFCCATNQLGSTSSDRIKLDIQFKPECQVKFEQIYHQQLGDIVNLKCHIISNPNENVKFVWHLNGSNIIIDNHSGLGLDDGDDSERRKTTKFMPSKSKNSIDLIVHSDTVHKNINQNHLITNIIQIQLKHWSSFGTFSCRAQNQIGQQNDPCRWRLIPKHFQNLFRDQFDLIQQKQQQNQEKIKTKSSENNRRLDYDSKMKLISPNEMFDNDDHSERSSSSSSKPNQLTDCQIIESSIAVVVKCSNGVEIFERDLDPSVSSRPEIVDANDLQLTYHVQVFSLNQSSSTTSASGTKRSKKRKENNRDHHHHHYSHRESIQLKNNQPETRKQIATIQTSTIGSILSNELLYMNFRNDSNKTNIFDDYEIVDEDNNDDGDDDDLVLKNDDPENQQPSQPQLIMDTLNFTNPLFIITNLSASTSYLLRIWSSKSHMDDLMIEQVNITVRTKPIEDDNDRGVSVGFDGVSLHKTNLDRKMSRSKVFPFSVFDLDRIFLDGADHQDGLLIIVIIASVIVSAILILSFVIVKIKHWWTLRKNSVRRVTNSNESATPPPPPTTTTNTSFTTATGLIGSEIVETICEIRPEMLENDCKFMMENNNTKTIATNDANVVAEDRIMNQVESFKQVCGLQTSKFVPKLSPSSSSSLSSMHLNYRNCNRSQNLQNYPNHNHHLCHNERQYSTEISNSFQSYIDIAEVRDLISSIENNYDGVVDHDRLDLKKFQTNLLEKNQFDQDDRSSTPSYINAERDGQFTSSSSSTLIIKCDPQMFTYQNYLFPVQSQPTTEEIAINSDKILSEQADRSAFRTQSVLGPPTPPKTSSSSNDGLFLLQNKLVKFDSIQNRLRLDSQPSPLPTLQSNITENQ</sequence>
<feature type="compositionally biased region" description="Basic residues" evidence="4">
    <location>
        <begin position="1462"/>
        <end position="1480"/>
    </location>
</feature>
<reference evidence="7" key="2">
    <citation type="submission" date="2020-01" db="EMBL/GenBank/DDBJ databases">
        <authorList>
            <person name="Korhonen P.K.K."/>
            <person name="Guangxu M.G."/>
            <person name="Wang T.W."/>
            <person name="Stroehlein A.J.S."/>
            <person name="Young N.D."/>
            <person name="Ang C.-S.A."/>
            <person name="Fernando D.W.F."/>
            <person name="Lu H.L."/>
            <person name="Taylor S.T."/>
            <person name="Ehtesham M.E.M."/>
            <person name="Najaraj S.H.N."/>
            <person name="Harsha G.H.G."/>
            <person name="Madugundu A.M."/>
            <person name="Renuse S.R."/>
            <person name="Holt D.H."/>
            <person name="Pandey A.P."/>
            <person name="Papenfuss A.P."/>
            <person name="Gasser R.B.G."/>
            <person name="Fischer K.F."/>
        </authorList>
    </citation>
    <scope>NUCLEOTIDE SEQUENCE</scope>
    <source>
        <strain evidence="7">SSS_KF_BRIS2020</strain>
    </source>
</reference>
<dbReference type="GO" id="GO:0016020">
    <property type="term" value="C:membrane"/>
    <property type="evidence" value="ECO:0007669"/>
    <property type="project" value="UniProtKB-SubCell"/>
</dbReference>
<evidence type="ECO:0000256" key="4">
    <source>
        <dbReference type="SAM" id="MobiDB-lite"/>
    </source>
</evidence>
<feature type="compositionally biased region" description="Acidic residues" evidence="4">
    <location>
        <begin position="1536"/>
        <end position="1547"/>
    </location>
</feature>
<dbReference type="InterPro" id="IPR036179">
    <property type="entry name" value="Ig-like_dom_sf"/>
</dbReference>
<feature type="region of interest" description="Disordered" evidence="4">
    <location>
        <begin position="1452"/>
        <end position="1491"/>
    </location>
</feature>
<dbReference type="InterPro" id="IPR013783">
    <property type="entry name" value="Ig-like_fold"/>
</dbReference>
<feature type="transmembrane region" description="Helical" evidence="5">
    <location>
        <begin position="1669"/>
        <end position="1691"/>
    </location>
</feature>
<dbReference type="PANTHER" id="PTHR23278">
    <property type="entry name" value="SIDESTEP PROTEIN"/>
    <property type="match status" value="1"/>
</dbReference>
<feature type="compositionally biased region" description="Basic residues" evidence="4">
    <location>
        <begin position="958"/>
        <end position="974"/>
    </location>
</feature>
<feature type="region of interest" description="Disordered" evidence="4">
    <location>
        <begin position="1966"/>
        <end position="1987"/>
    </location>
</feature>
<accession>A0A834R635</accession>
<evidence type="ECO:0000256" key="5">
    <source>
        <dbReference type="SAM" id="Phobius"/>
    </source>
</evidence>
<dbReference type="EMBL" id="WVUK01000062">
    <property type="protein sequence ID" value="KAF7490339.1"/>
    <property type="molecule type" value="Genomic_DNA"/>
</dbReference>
<evidence type="ECO:0000256" key="3">
    <source>
        <dbReference type="ARBA" id="ARBA00023157"/>
    </source>
</evidence>
<feature type="region of interest" description="Disordered" evidence="4">
    <location>
        <begin position="153"/>
        <end position="175"/>
    </location>
</feature>
<name>A0A834R635_SARSC</name>
<feature type="region of interest" description="Disordered" evidence="4">
    <location>
        <begin position="1894"/>
        <end position="1913"/>
    </location>
</feature>
<keyword evidence="3" id="KW-1015">Disulfide bond</keyword>
<feature type="region of interest" description="Disordered" evidence="4">
    <location>
        <begin position="957"/>
        <end position="1001"/>
    </location>
</feature>
<evidence type="ECO:0000259" key="6">
    <source>
        <dbReference type="PROSITE" id="PS50835"/>
    </source>
</evidence>
<feature type="domain" description="Ig-like" evidence="6">
    <location>
        <begin position="1192"/>
        <end position="1310"/>
    </location>
</feature>
<dbReference type="InterPro" id="IPR013162">
    <property type="entry name" value="CD80_C2-set"/>
</dbReference>
<dbReference type="SMART" id="SM00409">
    <property type="entry name" value="IG"/>
    <property type="match status" value="3"/>
</dbReference>
<evidence type="ECO:0000313" key="8">
    <source>
        <dbReference type="EnsemblMetazoa" id="KAF7490339.1"/>
    </source>
</evidence>
<gene>
    <name evidence="7" type="ORF">SSS_463</name>
</gene>
<dbReference type="EnsemblMetazoa" id="SSS_463s_mrna">
    <property type="protein sequence ID" value="KAF7490339.1"/>
    <property type="gene ID" value="SSS_463"/>
</dbReference>
<evidence type="ECO:0000313" key="9">
    <source>
        <dbReference type="Proteomes" id="UP000070412"/>
    </source>
</evidence>
<reference evidence="8" key="3">
    <citation type="submission" date="2022-06" db="UniProtKB">
        <authorList>
            <consortium name="EnsemblMetazoa"/>
        </authorList>
    </citation>
    <scope>IDENTIFICATION</scope>
</reference>
<keyword evidence="2 5" id="KW-0472">Membrane</keyword>
<dbReference type="PROSITE" id="PS50835">
    <property type="entry name" value="IG_LIKE"/>
    <property type="match status" value="3"/>
</dbReference>
<feature type="region of interest" description="Disordered" evidence="4">
    <location>
        <begin position="1536"/>
        <end position="1562"/>
    </location>
</feature>
<protein>
    <recommendedName>
        <fullName evidence="6">Ig-like domain-containing protein</fullName>
    </recommendedName>
</protein>
<dbReference type="OrthoDB" id="8825892at2759"/>
<feature type="domain" description="Ig-like" evidence="6">
    <location>
        <begin position="188"/>
        <end position="287"/>
    </location>
</feature>
<dbReference type="InterPro" id="IPR003599">
    <property type="entry name" value="Ig_sub"/>
</dbReference>
<feature type="region of interest" description="Disordered" evidence="4">
    <location>
        <begin position="1074"/>
        <end position="1096"/>
    </location>
</feature>
<feature type="compositionally biased region" description="Low complexity" evidence="4">
    <location>
        <begin position="1452"/>
        <end position="1461"/>
    </location>
</feature>
<evidence type="ECO:0000256" key="2">
    <source>
        <dbReference type="ARBA" id="ARBA00023136"/>
    </source>
</evidence>
<organism evidence="7">
    <name type="scientific">Sarcoptes scabiei</name>
    <name type="common">Itch mite</name>
    <name type="synonym">Acarus scabiei</name>
    <dbReference type="NCBI Taxonomy" id="52283"/>
    <lineage>
        <taxon>Eukaryota</taxon>
        <taxon>Metazoa</taxon>
        <taxon>Ecdysozoa</taxon>
        <taxon>Arthropoda</taxon>
        <taxon>Chelicerata</taxon>
        <taxon>Arachnida</taxon>
        <taxon>Acari</taxon>
        <taxon>Acariformes</taxon>
        <taxon>Sarcoptiformes</taxon>
        <taxon>Astigmata</taxon>
        <taxon>Psoroptidia</taxon>
        <taxon>Sarcoptoidea</taxon>
        <taxon>Sarcoptidae</taxon>
        <taxon>Sarcoptinae</taxon>
        <taxon>Sarcoptes</taxon>
    </lineage>
</organism>
<dbReference type="CDD" id="cd00096">
    <property type="entry name" value="Ig"/>
    <property type="match status" value="1"/>
</dbReference>
<keyword evidence="5" id="KW-1133">Transmembrane helix</keyword>
<dbReference type="Gene3D" id="2.60.40.10">
    <property type="entry name" value="Immunoglobulins"/>
    <property type="match status" value="4"/>
</dbReference>
<feature type="compositionally biased region" description="Basic residues" evidence="4">
    <location>
        <begin position="983"/>
        <end position="996"/>
    </location>
</feature>
<evidence type="ECO:0000256" key="1">
    <source>
        <dbReference type="ARBA" id="ARBA00004167"/>
    </source>
</evidence>
<reference evidence="9" key="1">
    <citation type="journal article" date="2020" name="PLoS Negl. Trop. Dis.">
        <title>High-quality nuclear genome for Sarcoptes scabiei-A critical resource for a neglected parasite.</title>
        <authorList>
            <person name="Korhonen P.K."/>
            <person name="Gasser R.B."/>
            <person name="Ma G."/>
            <person name="Wang T."/>
            <person name="Stroehlein A.J."/>
            <person name="Young N.D."/>
            <person name="Ang C.S."/>
            <person name="Fernando D.D."/>
            <person name="Lu H.C."/>
            <person name="Taylor S."/>
            <person name="Reynolds S.L."/>
            <person name="Mofiz E."/>
            <person name="Najaraj S.H."/>
            <person name="Gowda H."/>
            <person name="Madugundu A."/>
            <person name="Renuse S."/>
            <person name="Holt D."/>
            <person name="Pandey A."/>
            <person name="Papenfuss A.T."/>
            <person name="Fischer K."/>
        </authorList>
    </citation>
    <scope>NUCLEOTIDE SEQUENCE [LARGE SCALE GENOMIC DNA]</scope>
</reference>
<feature type="domain" description="Ig-like" evidence="6">
    <location>
        <begin position="1099"/>
        <end position="1187"/>
    </location>
</feature>
<dbReference type="Pfam" id="PF13927">
    <property type="entry name" value="Ig_3"/>
    <property type="match status" value="1"/>
</dbReference>
<feature type="compositionally biased region" description="Low complexity" evidence="4">
    <location>
        <begin position="1076"/>
        <end position="1090"/>
    </location>
</feature>
<dbReference type="SUPFAM" id="SSF48726">
    <property type="entry name" value="Immunoglobulin"/>
    <property type="match status" value="4"/>
</dbReference>
<feature type="region of interest" description="Disordered" evidence="4">
    <location>
        <begin position="1707"/>
        <end position="1727"/>
    </location>
</feature>
<dbReference type="PANTHER" id="PTHR23278:SF19">
    <property type="entry name" value="OBSCURIN"/>
    <property type="match status" value="1"/>
</dbReference>
<dbReference type="Pfam" id="PF08205">
    <property type="entry name" value="C2-set_2"/>
    <property type="match status" value="1"/>
</dbReference>
<comment type="subcellular location">
    <subcellularLocation>
        <location evidence="1">Membrane</location>
        <topology evidence="1">Single-pass membrane protein</topology>
    </subcellularLocation>
</comment>
<evidence type="ECO:0000313" key="7">
    <source>
        <dbReference type="EMBL" id="KAF7490339.1"/>
    </source>
</evidence>
<keyword evidence="5" id="KW-0812">Transmembrane</keyword>
<dbReference type="Proteomes" id="UP000070412">
    <property type="component" value="Unassembled WGS sequence"/>
</dbReference>
<feature type="compositionally biased region" description="Basic and acidic residues" evidence="4">
    <location>
        <begin position="1348"/>
        <end position="1367"/>
    </location>
</feature>
<feature type="region of interest" description="Disordered" evidence="4">
    <location>
        <begin position="1343"/>
        <end position="1395"/>
    </location>
</feature>
<proteinExistence type="predicted"/>